<keyword evidence="6" id="KW-0507">mRNA processing</keyword>
<accession>G8JWG4</accession>
<keyword evidence="12" id="KW-0687">Ribonucleoprotein</keyword>
<organism evidence="16 17">
    <name type="scientific">Eremothecium cymbalariae (strain CBS 270.75 / DBVPG 7215 / KCTC 17166 / NRRL Y-17582)</name>
    <name type="common">Yeast</name>
    <dbReference type="NCBI Taxonomy" id="931890"/>
    <lineage>
        <taxon>Eukaryota</taxon>
        <taxon>Fungi</taxon>
        <taxon>Dikarya</taxon>
        <taxon>Ascomycota</taxon>
        <taxon>Saccharomycotina</taxon>
        <taxon>Saccharomycetes</taxon>
        <taxon>Saccharomycetales</taxon>
        <taxon>Saccharomycetaceae</taxon>
        <taxon>Eremothecium</taxon>
    </lineage>
</organism>
<dbReference type="GO" id="GO:0008380">
    <property type="term" value="P:RNA splicing"/>
    <property type="evidence" value="ECO:0007669"/>
    <property type="project" value="UniProtKB-KW"/>
</dbReference>
<evidence type="ECO:0000259" key="15">
    <source>
        <dbReference type="SMART" id="SM00311"/>
    </source>
</evidence>
<evidence type="ECO:0000256" key="1">
    <source>
        <dbReference type="ARBA" id="ARBA00004123"/>
    </source>
</evidence>
<dbReference type="GO" id="GO:0006397">
    <property type="term" value="P:mRNA processing"/>
    <property type="evidence" value="ECO:0007669"/>
    <property type="project" value="UniProtKB-KW"/>
</dbReference>
<dbReference type="SMART" id="SM00311">
    <property type="entry name" value="PWI"/>
    <property type="match status" value="1"/>
</dbReference>
<dbReference type="AlphaFoldDB" id="G8JWG4"/>
<dbReference type="Pfam" id="PF24826">
    <property type="entry name" value="SNU71_N"/>
    <property type="match status" value="1"/>
</dbReference>
<evidence type="ECO:0000256" key="9">
    <source>
        <dbReference type="ARBA" id="ARBA00023054"/>
    </source>
</evidence>
<dbReference type="HOGENOM" id="CLU_031562_0_0_1"/>
<comment type="similarity">
    <text evidence="3">Belongs to the SNU71 family.</text>
</comment>
<dbReference type="STRING" id="931890.G8JWG4"/>
<keyword evidence="11" id="KW-0539">Nucleus</keyword>
<dbReference type="Proteomes" id="UP000006790">
    <property type="component" value="Chromosome 7"/>
</dbReference>
<feature type="domain" description="PWI" evidence="15">
    <location>
        <begin position="589"/>
        <end position="659"/>
    </location>
</feature>
<evidence type="ECO:0000313" key="17">
    <source>
        <dbReference type="Proteomes" id="UP000006790"/>
    </source>
</evidence>
<reference evidence="17" key="1">
    <citation type="journal article" date="2012" name="G3 (Bethesda)">
        <title>Pichia sorbitophila, an interspecies yeast hybrid reveals early steps of genome resolution following polyploidization.</title>
        <authorList>
            <person name="Leh Louis V."/>
            <person name="Despons L."/>
            <person name="Friedrich A."/>
            <person name="Martin T."/>
            <person name="Durrens P."/>
            <person name="Casaregola S."/>
            <person name="Neuveglise C."/>
            <person name="Fairhead C."/>
            <person name="Marck C."/>
            <person name="Cruz J.A."/>
            <person name="Straub M.L."/>
            <person name="Kugler V."/>
            <person name="Sacerdot C."/>
            <person name="Uzunov Z."/>
            <person name="Thierry A."/>
            <person name="Weiss S."/>
            <person name="Bleykasten C."/>
            <person name="De Montigny J."/>
            <person name="Jacques N."/>
            <person name="Jung P."/>
            <person name="Lemaire M."/>
            <person name="Mallet S."/>
            <person name="Morel G."/>
            <person name="Richard G.F."/>
            <person name="Sarkar A."/>
            <person name="Savel G."/>
            <person name="Schacherer J."/>
            <person name="Seret M.L."/>
            <person name="Talla E."/>
            <person name="Samson G."/>
            <person name="Jubin C."/>
            <person name="Poulain J."/>
            <person name="Vacherie B."/>
            <person name="Barbe V."/>
            <person name="Pelletier E."/>
            <person name="Sherman D.J."/>
            <person name="Westhof E."/>
            <person name="Weissenbach J."/>
            <person name="Baret P.V."/>
            <person name="Wincker P."/>
            <person name="Gaillardin C."/>
            <person name="Dujon B."/>
            <person name="Souciet J.L."/>
        </authorList>
    </citation>
    <scope>NUCLEOTIDE SEQUENCE [LARGE SCALE GENOMIC DNA]</scope>
    <source>
        <strain evidence="17">CBS 270.75 / DBVPG 7215 / KCTC 17166 / NRRL Y-17582</strain>
    </source>
</reference>
<evidence type="ECO:0000256" key="11">
    <source>
        <dbReference type="ARBA" id="ARBA00023242"/>
    </source>
</evidence>
<dbReference type="OrthoDB" id="6275295at2759"/>
<feature type="compositionally biased region" description="Polar residues" evidence="14">
    <location>
        <begin position="439"/>
        <end position="451"/>
    </location>
</feature>
<evidence type="ECO:0000256" key="10">
    <source>
        <dbReference type="ARBA" id="ARBA00023187"/>
    </source>
</evidence>
<keyword evidence="9" id="KW-0175">Coiled coil</keyword>
<keyword evidence="8" id="KW-0694">RNA-binding</keyword>
<dbReference type="eggNOG" id="KOG2253">
    <property type="taxonomic scope" value="Eukaryota"/>
</dbReference>
<feature type="region of interest" description="Disordered" evidence="14">
    <location>
        <begin position="413"/>
        <end position="483"/>
    </location>
</feature>
<dbReference type="InterPro" id="IPR057542">
    <property type="entry name" value="SNU71_RBD"/>
</dbReference>
<keyword evidence="7" id="KW-0747">Spliceosome</keyword>
<keyword evidence="17" id="KW-1185">Reference proteome</keyword>
<name>G8JWG4_ERECY</name>
<keyword evidence="5" id="KW-0963">Cytoplasm</keyword>
<dbReference type="EMBL" id="CP002503">
    <property type="protein sequence ID" value="AET41179.1"/>
    <property type="molecule type" value="Genomic_DNA"/>
</dbReference>
<dbReference type="GO" id="GO:0003723">
    <property type="term" value="F:RNA binding"/>
    <property type="evidence" value="ECO:0007669"/>
    <property type="project" value="UniProtKB-KW"/>
</dbReference>
<comment type="function">
    <text evidence="13">Component of the U1 snRNP particle, which recognizes and binds the 5'-splice site of pre-mRNA. Together with other non-snRNP factors, U1 snRNP forms the spliceosomal commitment complex, that targets pre-mRNA to the splicing pathway.</text>
</comment>
<evidence type="ECO:0000256" key="3">
    <source>
        <dbReference type="ARBA" id="ARBA00005544"/>
    </source>
</evidence>
<dbReference type="RefSeq" id="XP_003647996.1">
    <property type="nucleotide sequence ID" value="XM_003647948.1"/>
</dbReference>
<sequence length="659" mass="74291">MNEFIFVSTPLYLANDSSWKSKVLKPGYTPIFKNDLYKFELSLKSTAQKSQYPTAAAKALDNQTASIDSNEATKDHRGVKYQDIRLFLPISLSQQLHTLAIQNFPDNSVNISAFIDWLELFTIEKFSISNDQGPNPTHEVIENWSNVVVSTVENTQILFIRLSPLSQFSRIVLYWIKWFAETTDSVTTIHTDENTRRYIEASAPDYIPTIEKEDLDALNARLHELQTSTSETAPEVAGMIAYDVDMSTLSDLPRDSLNQLVKDIVEFRTRVLTMEKEKRTQEALEEGKRQQRFQLKQVLEQIRKRKGSTIVAGEGDDVDDEDDDVDDDDDDDGQDDFEIEKNRREKEKEKALKEYEATLSHLNSVIMPQLRSRDQRLSMLKDYKTKLQRERVFYLKEMLHLGNSEYYDHKRSFKEEEEHADEKDRAQTNAAVGTKTDDATQSENVGNTDNNFILPHDTDIKKQGYPKGTDSADNPGASSTAAIKEPIAKKRKIKLALKKVFDSRAQEADSETEEEEPFPVPLAPVSADTAASISSPSVSSLAVVTPIVTNAAAAAAASPSTASAPVPTPALTGPTNQLDTLPFQGTLLDAKLRLLRQSRLVDELVKEYLGVYEDELVEYIIENVREHRSHAALLSELQETFDDDSNQIVDDIWAKLLAS</sequence>
<evidence type="ECO:0000256" key="14">
    <source>
        <dbReference type="SAM" id="MobiDB-lite"/>
    </source>
</evidence>
<evidence type="ECO:0000256" key="7">
    <source>
        <dbReference type="ARBA" id="ARBA00022728"/>
    </source>
</evidence>
<dbReference type="InParanoid" id="G8JWG4"/>
<evidence type="ECO:0000256" key="13">
    <source>
        <dbReference type="ARBA" id="ARBA00025004"/>
    </source>
</evidence>
<evidence type="ECO:0000313" key="16">
    <source>
        <dbReference type="EMBL" id="AET41179.1"/>
    </source>
</evidence>
<proteinExistence type="inferred from homology"/>
<feature type="region of interest" description="Disordered" evidence="14">
    <location>
        <begin position="309"/>
        <end position="347"/>
    </location>
</feature>
<evidence type="ECO:0000256" key="4">
    <source>
        <dbReference type="ARBA" id="ARBA00014280"/>
    </source>
</evidence>
<dbReference type="FunCoup" id="G8JWG4">
    <property type="interactions" value="183"/>
</dbReference>
<comment type="subcellular location">
    <subcellularLocation>
        <location evidence="2">Cytoplasm</location>
    </subcellularLocation>
    <subcellularLocation>
        <location evidence="1">Nucleus</location>
    </subcellularLocation>
</comment>
<dbReference type="Pfam" id="PF24825">
    <property type="entry name" value="SNU71_RBD"/>
    <property type="match status" value="1"/>
</dbReference>
<evidence type="ECO:0000256" key="5">
    <source>
        <dbReference type="ARBA" id="ARBA00022490"/>
    </source>
</evidence>
<dbReference type="InterPro" id="IPR057543">
    <property type="entry name" value="SNU71_N"/>
</dbReference>
<dbReference type="GO" id="GO:0005737">
    <property type="term" value="C:cytoplasm"/>
    <property type="evidence" value="ECO:0007669"/>
    <property type="project" value="UniProtKB-SubCell"/>
</dbReference>
<protein>
    <recommendedName>
        <fullName evidence="4">U1 small nuclear ribonucleoprotein component SNU71</fullName>
    </recommendedName>
</protein>
<evidence type="ECO:0000256" key="2">
    <source>
        <dbReference type="ARBA" id="ARBA00004496"/>
    </source>
</evidence>
<dbReference type="GeneID" id="11469747"/>
<gene>
    <name evidence="16" type="ordered locus">Ecym_7350</name>
</gene>
<keyword evidence="10" id="KW-0508">mRNA splicing</keyword>
<feature type="compositionally biased region" description="Acidic residues" evidence="14">
    <location>
        <begin position="314"/>
        <end position="338"/>
    </location>
</feature>
<dbReference type="OMA" id="YDHHRSF"/>
<evidence type="ECO:0000256" key="12">
    <source>
        <dbReference type="ARBA" id="ARBA00023274"/>
    </source>
</evidence>
<evidence type="ECO:0000256" key="6">
    <source>
        <dbReference type="ARBA" id="ARBA00022664"/>
    </source>
</evidence>
<dbReference type="InterPro" id="IPR002483">
    <property type="entry name" value="PWI_dom"/>
</dbReference>
<dbReference type="KEGG" id="erc:Ecym_7350"/>
<dbReference type="GO" id="GO:0005681">
    <property type="term" value="C:spliceosomal complex"/>
    <property type="evidence" value="ECO:0007669"/>
    <property type="project" value="UniProtKB-KW"/>
</dbReference>
<dbReference type="Gene3D" id="1.20.1390.10">
    <property type="entry name" value="PWI domain"/>
    <property type="match status" value="1"/>
</dbReference>
<evidence type="ECO:0000256" key="8">
    <source>
        <dbReference type="ARBA" id="ARBA00022884"/>
    </source>
</evidence>
<feature type="compositionally biased region" description="Basic and acidic residues" evidence="14">
    <location>
        <begin position="413"/>
        <end position="426"/>
    </location>
</feature>